<feature type="binding site" evidence="8 12">
    <location>
        <position position="259"/>
    </location>
    <ligand>
        <name>substrate</name>
    </ligand>
</feature>
<feature type="binding site" evidence="8 13">
    <location>
        <position position="256"/>
    </location>
    <ligand>
        <name>Zn(2+)</name>
        <dbReference type="ChEBI" id="CHEBI:29105"/>
    </ligand>
</feature>
<dbReference type="AlphaFoldDB" id="A0A4R3THB5"/>
<dbReference type="EMBL" id="SMBP01000006">
    <property type="protein sequence ID" value="TCU60597.1"/>
    <property type="molecule type" value="Genomic_DNA"/>
</dbReference>
<dbReference type="FunFam" id="3.40.50.1980:FF:000001">
    <property type="entry name" value="Histidinol dehydrogenase"/>
    <property type="match status" value="1"/>
</dbReference>
<comment type="cofactor">
    <cofactor evidence="8 13">
        <name>Zn(2+)</name>
        <dbReference type="ChEBI" id="CHEBI:29105"/>
    </cofactor>
    <text evidence="8 13">Binds 1 zinc ion per subunit.</text>
</comment>
<feature type="binding site" evidence="8 12">
    <location>
        <position position="358"/>
    </location>
    <ligand>
        <name>substrate</name>
    </ligand>
</feature>
<dbReference type="GO" id="GO:0051287">
    <property type="term" value="F:NAD binding"/>
    <property type="evidence" value="ECO:0007669"/>
    <property type="project" value="InterPro"/>
</dbReference>
<dbReference type="PRINTS" id="PR00083">
    <property type="entry name" value="HOLDHDRGNASE"/>
</dbReference>
<evidence type="ECO:0000313" key="16">
    <source>
        <dbReference type="Proteomes" id="UP000295773"/>
    </source>
</evidence>
<keyword evidence="5 8" id="KW-0862">Zinc</keyword>
<dbReference type="EC" id="1.1.1.23" evidence="3 8"/>
<dbReference type="Pfam" id="PF00815">
    <property type="entry name" value="Histidinol_dh"/>
    <property type="match status" value="1"/>
</dbReference>
<feature type="binding site" evidence="8 12">
    <location>
        <position position="234"/>
    </location>
    <ligand>
        <name>substrate</name>
    </ligand>
</feature>
<feature type="active site" description="Proton acceptor" evidence="8 10">
    <location>
        <position position="325"/>
    </location>
</feature>
<dbReference type="GO" id="GO:0005829">
    <property type="term" value="C:cytosol"/>
    <property type="evidence" value="ECO:0007669"/>
    <property type="project" value="TreeGrafter"/>
</dbReference>
<evidence type="ECO:0000256" key="8">
    <source>
        <dbReference type="HAMAP-Rule" id="MF_01024"/>
    </source>
</evidence>
<dbReference type="HAMAP" id="MF_01024">
    <property type="entry name" value="HisD"/>
    <property type="match status" value="1"/>
</dbReference>
<dbReference type="FunFam" id="3.40.50.1980:FF:000026">
    <property type="entry name" value="Histidinol dehydrogenase"/>
    <property type="match status" value="1"/>
</dbReference>
<proteinExistence type="inferred from homology"/>
<evidence type="ECO:0000313" key="15">
    <source>
        <dbReference type="EMBL" id="TCU60597.1"/>
    </source>
</evidence>
<dbReference type="PIRSF" id="PIRSF000099">
    <property type="entry name" value="Histidinol_dh"/>
    <property type="match status" value="1"/>
</dbReference>
<evidence type="ECO:0000256" key="2">
    <source>
        <dbReference type="ARBA" id="ARBA00010178"/>
    </source>
</evidence>
<protein>
    <recommendedName>
        <fullName evidence="3 8">Histidinol dehydrogenase</fullName>
        <shortName evidence="8">HDH</shortName>
        <ecNumber evidence="3 8">1.1.1.23</ecNumber>
    </recommendedName>
</protein>
<dbReference type="SUPFAM" id="SSF53720">
    <property type="entry name" value="ALDH-like"/>
    <property type="match status" value="1"/>
</dbReference>
<dbReference type="InterPro" id="IPR012131">
    <property type="entry name" value="Hstdl_DH"/>
</dbReference>
<feature type="binding site" evidence="8 13">
    <location>
        <position position="417"/>
    </location>
    <ligand>
        <name>Zn(2+)</name>
        <dbReference type="ChEBI" id="CHEBI:29105"/>
    </ligand>
</feature>
<organism evidence="15 16">
    <name type="scientific">Longicatena caecimuris</name>
    <dbReference type="NCBI Taxonomy" id="1796635"/>
    <lineage>
        <taxon>Bacteria</taxon>
        <taxon>Bacillati</taxon>
        <taxon>Bacillota</taxon>
        <taxon>Erysipelotrichia</taxon>
        <taxon>Erysipelotrichales</taxon>
        <taxon>Erysipelotrichaceae</taxon>
        <taxon>Longicatena</taxon>
    </lineage>
</organism>
<evidence type="ECO:0000256" key="9">
    <source>
        <dbReference type="PIRNR" id="PIRNR000099"/>
    </source>
</evidence>
<evidence type="ECO:0000256" key="5">
    <source>
        <dbReference type="ARBA" id="ARBA00022833"/>
    </source>
</evidence>
<dbReference type="PROSITE" id="PS00611">
    <property type="entry name" value="HISOL_DEHYDROGENASE"/>
    <property type="match status" value="1"/>
</dbReference>
<gene>
    <name evidence="8" type="primary">hisD</name>
    <name evidence="15" type="ORF">EDD61_106106</name>
</gene>
<evidence type="ECO:0000256" key="1">
    <source>
        <dbReference type="ARBA" id="ARBA00003850"/>
    </source>
</evidence>
<dbReference type="Gene3D" id="3.40.50.1980">
    <property type="entry name" value="Nitrogenase molybdenum iron protein domain"/>
    <property type="match status" value="2"/>
</dbReference>
<feature type="binding site" evidence="8 11">
    <location>
        <position position="188"/>
    </location>
    <ligand>
        <name>NAD(+)</name>
        <dbReference type="ChEBI" id="CHEBI:57540"/>
    </ligand>
</feature>
<dbReference type="PANTHER" id="PTHR21256">
    <property type="entry name" value="HISTIDINOL DEHYDROGENASE HDH"/>
    <property type="match status" value="1"/>
</dbReference>
<dbReference type="NCBIfam" id="TIGR00069">
    <property type="entry name" value="hisD"/>
    <property type="match status" value="1"/>
</dbReference>
<comment type="catalytic activity">
    <reaction evidence="7 8">
        <text>L-histidinol + 2 NAD(+) + H2O = L-histidine + 2 NADH + 3 H(+)</text>
        <dbReference type="Rhea" id="RHEA:20641"/>
        <dbReference type="ChEBI" id="CHEBI:15377"/>
        <dbReference type="ChEBI" id="CHEBI:15378"/>
        <dbReference type="ChEBI" id="CHEBI:57540"/>
        <dbReference type="ChEBI" id="CHEBI:57595"/>
        <dbReference type="ChEBI" id="CHEBI:57699"/>
        <dbReference type="ChEBI" id="CHEBI:57945"/>
        <dbReference type="EC" id="1.1.1.23"/>
    </reaction>
</comment>
<dbReference type="PANTHER" id="PTHR21256:SF2">
    <property type="entry name" value="HISTIDINE BIOSYNTHESIS TRIFUNCTIONAL PROTEIN"/>
    <property type="match status" value="1"/>
</dbReference>
<dbReference type="GO" id="GO:0008270">
    <property type="term" value="F:zinc ion binding"/>
    <property type="evidence" value="ECO:0007669"/>
    <property type="project" value="UniProtKB-UniRule"/>
</dbReference>
<evidence type="ECO:0000256" key="4">
    <source>
        <dbReference type="ARBA" id="ARBA00022723"/>
    </source>
</evidence>
<accession>A0A4R3THB5</accession>
<keyword evidence="6 8" id="KW-0560">Oxidoreductase</keyword>
<dbReference type="GO" id="GO:0004399">
    <property type="term" value="F:histidinol dehydrogenase activity"/>
    <property type="evidence" value="ECO:0007669"/>
    <property type="project" value="UniProtKB-UniRule"/>
</dbReference>
<evidence type="ECO:0000256" key="13">
    <source>
        <dbReference type="PIRSR" id="PIRSR000099-4"/>
    </source>
</evidence>
<keyword evidence="8" id="KW-0368">Histidine biosynthesis</keyword>
<name>A0A4R3THB5_9FIRM</name>
<feature type="binding site" evidence="8 13">
    <location>
        <position position="358"/>
    </location>
    <ligand>
        <name>Zn(2+)</name>
        <dbReference type="ChEBI" id="CHEBI:29105"/>
    </ligand>
</feature>
<comment type="caution">
    <text evidence="15">The sequence shown here is derived from an EMBL/GenBank/DDBJ whole genome shotgun (WGS) entry which is preliminary data.</text>
</comment>
<evidence type="ECO:0000256" key="14">
    <source>
        <dbReference type="RuleBase" id="RU004175"/>
    </source>
</evidence>
<sequence>MLRQIDPNDHEKLREYLDSRSEDISTEVILKVTEILHAVKKEKDAAIRRYTKQFDGIDLEDYRVREEEINEAAAQADPKFVESMRQAKANIEYFHNAQKQHGYLLEKAKGIYLGQRVLPLDSVGIYVPGGRAQYPSSVLMNAIPARIAGVKRIVMITPPSKMGTLHPNIAAAAKLAGVTEIYKVGGAQGIAALAYGTETIAKVDKIVGPGNIFVAAAKKLVYGKVDIDMIAGPSEILVIADADANPAYVAADLLSQAEHDPMASAILVTTSSKLLENVNKELVKQTAVLPKREIVEQSLKNYGTAICCASLSACVEIANAIAPEHLELMVKQPMQLLHEVRHAGSVFLGYYTCESVGDYYGGTNHVLPTSGTARFSSALGVDSFIKKSSYLQYSEEAIQAYGDNIICMAQQEDLDAHANAVKVRLKK</sequence>
<feature type="binding site" evidence="8 13">
    <location>
        <position position="259"/>
    </location>
    <ligand>
        <name>Zn(2+)</name>
        <dbReference type="ChEBI" id="CHEBI:29105"/>
    </ligand>
</feature>
<feature type="binding site" evidence="8 11">
    <location>
        <position position="126"/>
    </location>
    <ligand>
        <name>NAD(+)</name>
        <dbReference type="ChEBI" id="CHEBI:57540"/>
    </ligand>
</feature>
<dbReference type="Gene3D" id="1.20.5.1300">
    <property type="match status" value="1"/>
</dbReference>
<comment type="similarity">
    <text evidence="2 8 9 14">Belongs to the histidinol dehydrogenase family.</text>
</comment>
<evidence type="ECO:0000256" key="11">
    <source>
        <dbReference type="PIRSR" id="PIRSR000099-2"/>
    </source>
</evidence>
<keyword evidence="4 8" id="KW-0479">Metal-binding</keyword>
<dbReference type="RefSeq" id="WP_132224378.1">
    <property type="nucleotide sequence ID" value="NZ_JADPGE010000017.1"/>
</dbReference>
<keyword evidence="16" id="KW-1185">Reference proteome</keyword>
<comment type="pathway">
    <text evidence="8">Amino-acid biosynthesis; L-histidine biosynthesis; L-histidine from 5-phospho-alpha-D-ribose 1-diphosphate: step 9/9.</text>
</comment>
<feature type="binding site" evidence="8 12">
    <location>
        <position position="325"/>
    </location>
    <ligand>
        <name>substrate</name>
    </ligand>
</feature>
<dbReference type="Proteomes" id="UP000295773">
    <property type="component" value="Unassembled WGS sequence"/>
</dbReference>
<evidence type="ECO:0000256" key="6">
    <source>
        <dbReference type="ARBA" id="ARBA00023002"/>
    </source>
</evidence>
<feature type="binding site" evidence="8 12">
    <location>
        <position position="412"/>
    </location>
    <ligand>
        <name>substrate</name>
    </ligand>
</feature>
<dbReference type="InterPro" id="IPR016161">
    <property type="entry name" value="Ald_DH/histidinol_DH"/>
</dbReference>
<feature type="binding site" evidence="8 12">
    <location>
        <position position="256"/>
    </location>
    <ligand>
        <name>substrate</name>
    </ligand>
</feature>
<feature type="active site" description="Proton acceptor" evidence="8 10">
    <location>
        <position position="324"/>
    </location>
</feature>
<feature type="binding site" evidence="8 12">
    <location>
        <position position="417"/>
    </location>
    <ligand>
        <name>substrate</name>
    </ligand>
</feature>
<evidence type="ECO:0000256" key="3">
    <source>
        <dbReference type="ARBA" id="ARBA00012965"/>
    </source>
</evidence>
<dbReference type="GO" id="GO:0000105">
    <property type="term" value="P:L-histidine biosynthetic process"/>
    <property type="evidence" value="ECO:0007669"/>
    <property type="project" value="UniProtKB-UniRule"/>
</dbReference>
<evidence type="ECO:0000256" key="10">
    <source>
        <dbReference type="PIRSR" id="PIRSR000099-1"/>
    </source>
</evidence>
<dbReference type="UniPathway" id="UPA00031">
    <property type="reaction ID" value="UER00014"/>
</dbReference>
<dbReference type="CDD" id="cd06572">
    <property type="entry name" value="Histidinol_dh"/>
    <property type="match status" value="1"/>
</dbReference>
<dbReference type="InterPro" id="IPR001692">
    <property type="entry name" value="Histidinol_DH_CS"/>
</dbReference>
<evidence type="ECO:0000256" key="12">
    <source>
        <dbReference type="PIRSR" id="PIRSR000099-3"/>
    </source>
</evidence>
<comment type="function">
    <text evidence="1 8">Catalyzes the sequential NAD-dependent oxidations of L-histidinol to L-histidinaldehyde and then to L-histidine.</text>
</comment>
<reference evidence="15 16" key="1">
    <citation type="submission" date="2019-03" db="EMBL/GenBank/DDBJ databases">
        <title>Genomic Encyclopedia of Type Strains, Phase IV (KMG-IV): sequencing the most valuable type-strain genomes for metagenomic binning, comparative biology and taxonomic classification.</title>
        <authorList>
            <person name="Goeker M."/>
        </authorList>
    </citation>
    <scope>NUCLEOTIDE SEQUENCE [LARGE SCALE GENOMIC DNA]</scope>
    <source>
        <strain evidence="15 16">DSM 29481</strain>
    </source>
</reference>
<evidence type="ECO:0000256" key="7">
    <source>
        <dbReference type="ARBA" id="ARBA00049489"/>
    </source>
</evidence>
<keyword evidence="8" id="KW-0028">Amino-acid biosynthesis</keyword>
<feature type="binding site" evidence="8 11">
    <location>
        <position position="211"/>
    </location>
    <ligand>
        <name>NAD(+)</name>
        <dbReference type="ChEBI" id="CHEBI:57540"/>
    </ligand>
</feature>
<keyword evidence="8 11" id="KW-0520">NAD</keyword>
<dbReference type="InterPro" id="IPR022695">
    <property type="entry name" value="Histidinol_DH_monofunct"/>
</dbReference>